<dbReference type="InterPro" id="IPR033904">
    <property type="entry name" value="Trans_IPPS_HH"/>
</dbReference>
<accession>N7A2F9</accession>
<keyword evidence="2" id="KW-1185">Reference proteome</keyword>
<dbReference type="InterPro" id="IPR017827">
    <property type="entry name" value="HSQ_synthase_HpnC"/>
</dbReference>
<proteinExistence type="predicted"/>
<dbReference type="SUPFAM" id="SSF48576">
    <property type="entry name" value="Terpenoid synthases"/>
    <property type="match status" value="1"/>
</dbReference>
<evidence type="ECO:0000313" key="1">
    <source>
        <dbReference type="EMBL" id="ENO98469.1"/>
    </source>
</evidence>
<evidence type="ECO:0000313" key="2">
    <source>
        <dbReference type="Proteomes" id="UP000013047"/>
    </source>
</evidence>
<dbReference type="SFLD" id="SFLDG01212">
    <property type="entry name" value="Phytoene_synthase_like"/>
    <property type="match status" value="1"/>
</dbReference>
<dbReference type="GO" id="GO:0051996">
    <property type="term" value="F:squalene synthase [NAD(P)H] activity"/>
    <property type="evidence" value="ECO:0007669"/>
    <property type="project" value="InterPro"/>
</dbReference>
<name>N7A2F9_9RHOO</name>
<dbReference type="GO" id="GO:0016114">
    <property type="term" value="P:terpenoid biosynthetic process"/>
    <property type="evidence" value="ECO:0007669"/>
    <property type="project" value="UniProtKB-ARBA"/>
</dbReference>
<protein>
    <submittedName>
        <fullName evidence="1">Squalene synthase HpnC</fullName>
    </submittedName>
</protein>
<sequence>MSPMPVEHYENFPVASLLLPARLREPVEAIYAFARGADDVADEGDAPAVARLARLHDYQLGLEACARGRAVADATLAPMFARLGSAIHAHALPLQPFRDLLDAFMQDVGKTRYADFSELRDYCRRSADPVGRLMLHLYGAATADNLRRSDAICTSLQLINFWQDVAVDWEKRRIYLPLDELARFGLDERALDALARGERSPGEDWRTLMAFEVERARTMMLDGAPLARALPGRVGWELRLVVLGGLRILERIEAVGYDVFRHRPALGRGDWARLAWRALNYGKLG</sequence>
<dbReference type="SFLD" id="SFLDS00005">
    <property type="entry name" value="Isoprenoid_Synthase_Type_I"/>
    <property type="match status" value="1"/>
</dbReference>
<dbReference type="GO" id="GO:0004311">
    <property type="term" value="F:geranylgeranyl diphosphate synthase activity"/>
    <property type="evidence" value="ECO:0007669"/>
    <property type="project" value="InterPro"/>
</dbReference>
<organism evidence="1 2">
    <name type="scientific">Thauera phenylacetica B4P</name>
    <dbReference type="NCBI Taxonomy" id="1234382"/>
    <lineage>
        <taxon>Bacteria</taxon>
        <taxon>Pseudomonadati</taxon>
        <taxon>Pseudomonadota</taxon>
        <taxon>Betaproteobacteria</taxon>
        <taxon>Rhodocyclales</taxon>
        <taxon>Zoogloeaceae</taxon>
        <taxon>Thauera</taxon>
    </lineage>
</organism>
<dbReference type="Proteomes" id="UP000013047">
    <property type="component" value="Unassembled WGS sequence"/>
</dbReference>
<dbReference type="InterPro" id="IPR002060">
    <property type="entry name" value="Squ/phyt_synthse"/>
</dbReference>
<dbReference type="SFLD" id="SFLDG01018">
    <property type="entry name" value="Squalene/Phytoene_Synthase_Lik"/>
    <property type="match status" value="1"/>
</dbReference>
<dbReference type="CDD" id="cd00683">
    <property type="entry name" value="Trans_IPPS_HH"/>
    <property type="match status" value="1"/>
</dbReference>
<gene>
    <name evidence="1" type="ORF">C667_03853</name>
</gene>
<dbReference type="Pfam" id="PF00494">
    <property type="entry name" value="SQS_PSY"/>
    <property type="match status" value="1"/>
</dbReference>
<comment type="caution">
    <text evidence="1">The sequence shown here is derived from an EMBL/GenBank/DDBJ whole genome shotgun (WGS) entry which is preliminary data.</text>
</comment>
<dbReference type="InterPro" id="IPR044843">
    <property type="entry name" value="Trans_IPPS_bact-type"/>
</dbReference>
<dbReference type="InterPro" id="IPR008949">
    <property type="entry name" value="Isoprenoid_synthase_dom_sf"/>
</dbReference>
<dbReference type="EMBL" id="AMXF01000012">
    <property type="protein sequence ID" value="ENO98469.1"/>
    <property type="molecule type" value="Genomic_DNA"/>
</dbReference>
<dbReference type="NCBIfam" id="TIGR03464">
    <property type="entry name" value="HpnC"/>
    <property type="match status" value="1"/>
</dbReference>
<reference evidence="1 2" key="1">
    <citation type="submission" date="2012-09" db="EMBL/GenBank/DDBJ databases">
        <title>Draft Genome Sequences of 6 Strains from Genus Thauera.</title>
        <authorList>
            <person name="Liu B."/>
            <person name="Shapleigh J.P."/>
            <person name="Frostegard A.H."/>
        </authorList>
    </citation>
    <scope>NUCLEOTIDE SEQUENCE [LARGE SCALE GENOMIC DNA]</scope>
    <source>
        <strain evidence="1 2">B4P</strain>
    </source>
</reference>
<dbReference type="AlphaFoldDB" id="N7A2F9"/>
<dbReference type="Gene3D" id="1.10.600.10">
    <property type="entry name" value="Farnesyl Diphosphate Synthase"/>
    <property type="match status" value="1"/>
</dbReference>
<dbReference type="PANTHER" id="PTHR31480">
    <property type="entry name" value="BIFUNCTIONAL LYCOPENE CYCLASE/PHYTOENE SYNTHASE"/>
    <property type="match status" value="1"/>
</dbReference>